<dbReference type="Gene3D" id="2.40.330.10">
    <property type="entry name" value="DNA-binding pseudobarrel domain"/>
    <property type="match status" value="2"/>
</dbReference>
<dbReference type="InterPro" id="IPR003340">
    <property type="entry name" value="B3_DNA-bd"/>
</dbReference>
<dbReference type="PROSITE" id="PS50863">
    <property type="entry name" value="B3"/>
    <property type="match status" value="1"/>
</dbReference>
<dbReference type="Pfam" id="PF02362">
    <property type="entry name" value="B3"/>
    <property type="match status" value="2"/>
</dbReference>
<comment type="subcellular location">
    <subcellularLocation>
        <location evidence="1">Nucleus</location>
    </subcellularLocation>
</comment>
<evidence type="ECO:0000256" key="3">
    <source>
        <dbReference type="ARBA" id="ARBA00023015"/>
    </source>
</evidence>
<evidence type="ECO:0000256" key="4">
    <source>
        <dbReference type="ARBA" id="ARBA00023125"/>
    </source>
</evidence>
<dbReference type="SMART" id="SM01019">
    <property type="entry name" value="B3"/>
    <property type="match status" value="2"/>
</dbReference>
<evidence type="ECO:0000259" key="7">
    <source>
        <dbReference type="PROSITE" id="PS50863"/>
    </source>
</evidence>
<keyword evidence="5" id="KW-0804">Transcription</keyword>
<dbReference type="SUPFAM" id="SSF101936">
    <property type="entry name" value="DNA-binding pseudobarrel domain"/>
    <property type="match status" value="2"/>
</dbReference>
<accession>A0AAP0J8V4</accession>
<dbReference type="GO" id="GO:0005634">
    <property type="term" value="C:nucleus"/>
    <property type="evidence" value="ECO:0007669"/>
    <property type="project" value="UniProtKB-SubCell"/>
</dbReference>
<name>A0AAP0J8V4_9MAGN</name>
<evidence type="ECO:0000256" key="6">
    <source>
        <dbReference type="ARBA" id="ARBA00023242"/>
    </source>
</evidence>
<dbReference type="EMBL" id="JBBNAE010000004">
    <property type="protein sequence ID" value="KAK9129659.1"/>
    <property type="molecule type" value="Genomic_DNA"/>
</dbReference>
<evidence type="ECO:0000256" key="1">
    <source>
        <dbReference type="ARBA" id="ARBA00004123"/>
    </source>
</evidence>
<organism evidence="8 9">
    <name type="scientific">Stephania japonica</name>
    <dbReference type="NCBI Taxonomy" id="461633"/>
    <lineage>
        <taxon>Eukaryota</taxon>
        <taxon>Viridiplantae</taxon>
        <taxon>Streptophyta</taxon>
        <taxon>Embryophyta</taxon>
        <taxon>Tracheophyta</taxon>
        <taxon>Spermatophyta</taxon>
        <taxon>Magnoliopsida</taxon>
        <taxon>Ranunculales</taxon>
        <taxon>Menispermaceae</taxon>
        <taxon>Menispermoideae</taxon>
        <taxon>Cissampelideae</taxon>
        <taxon>Stephania</taxon>
    </lineage>
</organism>
<dbReference type="PANTHER" id="PTHR31674:SF62">
    <property type="entry name" value="B3 DOMAIN-CONTAINING PROTEIN REM14-RELATED"/>
    <property type="match status" value="1"/>
</dbReference>
<evidence type="ECO:0000313" key="8">
    <source>
        <dbReference type="EMBL" id="KAK9129659.1"/>
    </source>
</evidence>
<keyword evidence="3" id="KW-0805">Transcription regulation</keyword>
<dbReference type="GO" id="GO:0003677">
    <property type="term" value="F:DNA binding"/>
    <property type="evidence" value="ECO:0007669"/>
    <property type="project" value="UniProtKB-KW"/>
</dbReference>
<dbReference type="CDD" id="cd10017">
    <property type="entry name" value="B3_DNA"/>
    <property type="match status" value="2"/>
</dbReference>
<dbReference type="AlphaFoldDB" id="A0AAP0J8V4"/>
<evidence type="ECO:0000256" key="2">
    <source>
        <dbReference type="ARBA" id="ARBA00022737"/>
    </source>
</evidence>
<protein>
    <recommendedName>
        <fullName evidence="7">TF-B3 domain-containing protein</fullName>
    </recommendedName>
</protein>
<dbReference type="InterPro" id="IPR015300">
    <property type="entry name" value="DNA-bd_pseudobarrel_sf"/>
</dbReference>
<dbReference type="Proteomes" id="UP001417504">
    <property type="component" value="Unassembled WGS sequence"/>
</dbReference>
<keyword evidence="4" id="KW-0238">DNA-binding</keyword>
<dbReference type="PANTHER" id="PTHR31674">
    <property type="entry name" value="B3 DOMAIN-CONTAINING PROTEIN REM-LIKE 3-RELATED"/>
    <property type="match status" value="1"/>
</dbReference>
<sequence length="257" mass="29475">MVSKNISDNRNHFFIFMLPGYEKKQRIPKAFKAKRLKKVSNCKYAKICKRGETWLVNVRVDEEGMWFVNGWEEFVEDNEVGLGDLIVFEYKKNMVFDVLVLNVSGCEKDCSTSKNNTANKNKMDAVKKEDPLEAAEDYETSYPHFIKQMTATVFRCGVEIPIQFARSNSLFHDGRKVTLRNRQRKNFQNVEIKVTSDHSHPRGRVKLGSGTHRFLIANGVGVGDVCVFELDPTAYNKGKVVLDVKVFKGQKPLRSKK</sequence>
<gene>
    <name evidence="8" type="ORF">Sjap_010146</name>
</gene>
<evidence type="ECO:0000313" key="9">
    <source>
        <dbReference type="Proteomes" id="UP001417504"/>
    </source>
</evidence>
<feature type="domain" description="TF-B3" evidence="7">
    <location>
        <begin position="10"/>
        <end position="104"/>
    </location>
</feature>
<keyword evidence="2" id="KW-0677">Repeat</keyword>
<proteinExistence type="predicted"/>
<dbReference type="InterPro" id="IPR039218">
    <property type="entry name" value="REM_fam"/>
</dbReference>
<evidence type="ECO:0000256" key="5">
    <source>
        <dbReference type="ARBA" id="ARBA00023163"/>
    </source>
</evidence>
<keyword evidence="9" id="KW-1185">Reference proteome</keyword>
<comment type="caution">
    <text evidence="8">The sequence shown here is derived from an EMBL/GenBank/DDBJ whole genome shotgun (WGS) entry which is preliminary data.</text>
</comment>
<keyword evidence="6" id="KW-0539">Nucleus</keyword>
<reference evidence="8 9" key="1">
    <citation type="submission" date="2024-01" db="EMBL/GenBank/DDBJ databases">
        <title>Genome assemblies of Stephania.</title>
        <authorList>
            <person name="Yang L."/>
        </authorList>
    </citation>
    <scope>NUCLEOTIDE SEQUENCE [LARGE SCALE GENOMIC DNA]</scope>
    <source>
        <strain evidence="8">QJT</strain>
        <tissue evidence="8">Leaf</tissue>
    </source>
</reference>